<organism evidence="2 3">
    <name type="scientific">Candidatus Amunia macphersoniae</name>
    <dbReference type="NCBI Taxonomy" id="3127014"/>
    <lineage>
        <taxon>Bacteria</taxon>
        <taxon>Bacillati</taxon>
        <taxon>Candidatus Dormiibacterota</taxon>
        <taxon>Candidatus Dormibacteria</taxon>
        <taxon>Candidatus Aeolococcales</taxon>
        <taxon>Candidatus Aeolococcaceae</taxon>
        <taxon>Candidatus Amunia</taxon>
    </lineage>
</organism>
<proteinExistence type="predicted"/>
<feature type="transmembrane region" description="Helical" evidence="1">
    <location>
        <begin position="139"/>
        <end position="157"/>
    </location>
</feature>
<gene>
    <name evidence="2" type="ORF">JF887_09010</name>
</gene>
<evidence type="ECO:0000256" key="1">
    <source>
        <dbReference type="SAM" id="Phobius"/>
    </source>
</evidence>
<feature type="transmembrane region" description="Helical" evidence="1">
    <location>
        <begin position="201"/>
        <end position="218"/>
    </location>
</feature>
<keyword evidence="1" id="KW-0812">Transmembrane</keyword>
<reference evidence="2 3" key="1">
    <citation type="submission" date="2020-10" db="EMBL/GenBank/DDBJ databases">
        <title>Ca. Dormibacterota MAGs.</title>
        <authorList>
            <person name="Montgomery K."/>
        </authorList>
    </citation>
    <scope>NUCLEOTIDE SEQUENCE [LARGE SCALE GENOMIC DNA]</scope>
    <source>
        <strain evidence="2">Mitchell_Peninsula_5</strain>
    </source>
</reference>
<evidence type="ECO:0000313" key="3">
    <source>
        <dbReference type="Proteomes" id="UP000614410"/>
    </source>
</evidence>
<accession>A0A934NJJ6</accession>
<feature type="transmembrane region" description="Helical" evidence="1">
    <location>
        <begin position="88"/>
        <end position="109"/>
    </location>
</feature>
<feature type="transmembrane region" description="Helical" evidence="1">
    <location>
        <begin position="61"/>
        <end position="82"/>
    </location>
</feature>
<keyword evidence="1" id="KW-0472">Membrane</keyword>
<name>A0A934NJJ6_9BACT</name>
<feature type="transmembrane region" description="Helical" evidence="1">
    <location>
        <begin position="169"/>
        <end position="189"/>
    </location>
</feature>
<dbReference type="AlphaFoldDB" id="A0A934NJJ6"/>
<keyword evidence="1" id="KW-1133">Transmembrane helix</keyword>
<evidence type="ECO:0000313" key="2">
    <source>
        <dbReference type="EMBL" id="MBJ7609549.1"/>
    </source>
</evidence>
<protein>
    <submittedName>
        <fullName evidence="2">Uncharacterized protein</fullName>
    </submittedName>
</protein>
<dbReference type="EMBL" id="JAEKNN010000046">
    <property type="protein sequence ID" value="MBJ7609549.1"/>
    <property type="molecule type" value="Genomic_DNA"/>
</dbReference>
<comment type="caution">
    <text evidence="2">The sequence shown here is derived from an EMBL/GenBank/DDBJ whole genome shotgun (WGS) entry which is preliminary data.</text>
</comment>
<dbReference type="Proteomes" id="UP000614410">
    <property type="component" value="Unassembled WGS sequence"/>
</dbReference>
<feature type="transmembrane region" description="Helical" evidence="1">
    <location>
        <begin position="29"/>
        <end position="49"/>
    </location>
</feature>
<sequence length="220" mass="22173">MAAVVACVVSVLFASVVLRRYIRSGRPAFAAWAVGLIIFAAAAGCQAAGEHLGFTAPVFRAFYLLGGVLGVIWLSMGTLFLLAPRRVALAATAILAVVTMALAVDAAVVPVDSSRLGSAAGVLGAAIAGGSPLQVGAVFLNILGTLILVGGSAWSAVRLVRHRGGADRVLCNVLLTVGAFVIAAGFSAAKITGGSLDTLGVYEAVGITIMFAGFLSIGRF</sequence>